<dbReference type="GeneID" id="54555443"/>
<evidence type="ECO:0000256" key="4">
    <source>
        <dbReference type="PROSITE-ProRule" id="PRU01161"/>
    </source>
</evidence>
<dbReference type="GO" id="GO:0046486">
    <property type="term" value="P:glycerolipid metabolic process"/>
    <property type="evidence" value="ECO:0007669"/>
    <property type="project" value="UniProtKB-ARBA"/>
</dbReference>
<feature type="domain" description="PNPLA" evidence="5">
    <location>
        <begin position="42"/>
        <end position="318"/>
    </location>
</feature>
<accession>A0A6A6K245</accession>
<dbReference type="GO" id="GO:0016042">
    <property type="term" value="P:lipid catabolic process"/>
    <property type="evidence" value="ECO:0007669"/>
    <property type="project" value="UniProtKB-UniRule"/>
</dbReference>
<feature type="short sequence motif" description="GXSXG" evidence="4">
    <location>
        <begin position="124"/>
        <end position="128"/>
    </location>
</feature>
<dbReference type="PANTHER" id="PTHR24185">
    <property type="entry name" value="CALCIUM-INDEPENDENT PHOSPHOLIPASE A2-GAMMA"/>
    <property type="match status" value="1"/>
</dbReference>
<evidence type="ECO:0000256" key="3">
    <source>
        <dbReference type="ARBA" id="ARBA00023098"/>
    </source>
</evidence>
<name>A0A6A6K245_WESOR</name>
<dbReference type="GO" id="GO:0016020">
    <property type="term" value="C:membrane"/>
    <property type="evidence" value="ECO:0007669"/>
    <property type="project" value="TreeGrafter"/>
</dbReference>
<dbReference type="Proteomes" id="UP000800097">
    <property type="component" value="Unassembled WGS sequence"/>
</dbReference>
<evidence type="ECO:0000259" key="5">
    <source>
        <dbReference type="PROSITE" id="PS51635"/>
    </source>
</evidence>
<gene>
    <name evidence="6" type="ORF">EI97DRAFT_491357</name>
</gene>
<reference evidence="6" key="1">
    <citation type="journal article" date="2020" name="Stud. Mycol.">
        <title>101 Dothideomycetes genomes: a test case for predicting lifestyles and emergence of pathogens.</title>
        <authorList>
            <person name="Haridas S."/>
            <person name="Albert R."/>
            <person name="Binder M."/>
            <person name="Bloem J."/>
            <person name="Labutti K."/>
            <person name="Salamov A."/>
            <person name="Andreopoulos B."/>
            <person name="Baker S."/>
            <person name="Barry K."/>
            <person name="Bills G."/>
            <person name="Bluhm B."/>
            <person name="Cannon C."/>
            <person name="Castanera R."/>
            <person name="Culley D."/>
            <person name="Daum C."/>
            <person name="Ezra D."/>
            <person name="Gonzalez J."/>
            <person name="Henrissat B."/>
            <person name="Kuo A."/>
            <person name="Liang C."/>
            <person name="Lipzen A."/>
            <person name="Lutzoni F."/>
            <person name="Magnuson J."/>
            <person name="Mondo S."/>
            <person name="Nolan M."/>
            <person name="Ohm R."/>
            <person name="Pangilinan J."/>
            <person name="Park H.-J."/>
            <person name="Ramirez L."/>
            <person name="Alfaro M."/>
            <person name="Sun H."/>
            <person name="Tritt A."/>
            <person name="Yoshinaga Y."/>
            <person name="Zwiers L.-H."/>
            <person name="Turgeon B."/>
            <person name="Goodwin S."/>
            <person name="Spatafora J."/>
            <person name="Crous P."/>
            <person name="Grigoriev I."/>
        </authorList>
    </citation>
    <scope>NUCLEOTIDE SEQUENCE</scope>
    <source>
        <strain evidence="6">CBS 379.55</strain>
    </source>
</reference>
<sequence length="514" mass="59410">MSGASLPGPSEAVPQGVHRSQTGESFIFANGNSAHWRERNLLSLDGGGIRGYWSLLVLERLMAAIAREEREHTAAGQRSDSFWPATRPRNVVHTWRSSSETEDEEVESQTPIFLPCHYFDIICGSSTGRFRMTVQDCLYEYERMSNHIFGKPRWVSQRNIGIVRWPKYSSKAMERAFTDVTRRRGETPVRGQLTHTPPYFPTIPGTCAMYVLLPILSHLQLFVTTNRRIKSASAARPGVQRLYLIRSYDHKTKPGTPNTEINNFGKAEQMEIWQVARAATAAPMYFREIKFTPPHSRDRYYFSDGGFGHTNNPTEVGIQEIQLRFGAESVGAVVSIGTARADDDNSGGRSIFKRVHNAFSIATNPRIVANQVRRRNLPHYWRLNDEEGLRMELDDWQPNGLTTSKENRGRKTLQEIRARFNEWALVYENDESIRACARELVRRRRARIQDGARWEVYATGASNFRCRHEHCPETPFPTRDHFREHWHQCHEDNHEDADRCREPEFTIWRYRNDT</sequence>
<dbReference type="InterPro" id="IPR002641">
    <property type="entry name" value="PNPLA_dom"/>
</dbReference>
<keyword evidence="1 4" id="KW-0378">Hydrolase</keyword>
<keyword evidence="3 4" id="KW-0443">Lipid metabolism</keyword>
<feature type="active site" description="Nucleophile" evidence="4">
    <location>
        <position position="126"/>
    </location>
</feature>
<feature type="active site" description="Proton acceptor" evidence="4">
    <location>
        <position position="304"/>
    </location>
</feature>
<dbReference type="AlphaFoldDB" id="A0A6A6K245"/>
<keyword evidence="2 4" id="KW-0442">Lipid degradation</keyword>
<dbReference type="GO" id="GO:0047499">
    <property type="term" value="F:calcium-independent phospholipase A2 activity"/>
    <property type="evidence" value="ECO:0007669"/>
    <property type="project" value="TreeGrafter"/>
</dbReference>
<dbReference type="Pfam" id="PF01734">
    <property type="entry name" value="Patatin"/>
    <property type="match status" value="1"/>
</dbReference>
<feature type="short sequence motif" description="DGA/G" evidence="4">
    <location>
        <begin position="304"/>
        <end position="306"/>
    </location>
</feature>
<feature type="short sequence motif" description="GXGXXG" evidence="4">
    <location>
        <begin position="46"/>
        <end position="51"/>
    </location>
</feature>
<dbReference type="GO" id="GO:0019369">
    <property type="term" value="P:arachidonate metabolic process"/>
    <property type="evidence" value="ECO:0007669"/>
    <property type="project" value="TreeGrafter"/>
</dbReference>
<evidence type="ECO:0000256" key="2">
    <source>
        <dbReference type="ARBA" id="ARBA00022963"/>
    </source>
</evidence>
<dbReference type="EMBL" id="ML986484">
    <property type="protein sequence ID" value="KAF2281459.1"/>
    <property type="molecule type" value="Genomic_DNA"/>
</dbReference>
<keyword evidence="7" id="KW-1185">Reference proteome</keyword>
<dbReference type="InterPro" id="IPR016035">
    <property type="entry name" value="Acyl_Trfase/lysoPLipase"/>
</dbReference>
<protein>
    <submittedName>
        <fullName evidence="6">FabD/lysophospholipase-like protein</fullName>
    </submittedName>
</protein>
<dbReference type="SUPFAM" id="SSF52151">
    <property type="entry name" value="FabD/lysophospholipase-like"/>
    <property type="match status" value="1"/>
</dbReference>
<evidence type="ECO:0000256" key="1">
    <source>
        <dbReference type="ARBA" id="ARBA00022801"/>
    </source>
</evidence>
<evidence type="ECO:0000313" key="7">
    <source>
        <dbReference type="Proteomes" id="UP000800097"/>
    </source>
</evidence>
<dbReference type="PANTHER" id="PTHR24185:SF1">
    <property type="entry name" value="CALCIUM-INDEPENDENT PHOSPHOLIPASE A2-GAMMA"/>
    <property type="match status" value="1"/>
</dbReference>
<dbReference type="RefSeq" id="XP_033658996.1">
    <property type="nucleotide sequence ID" value="XM_033802268.1"/>
</dbReference>
<dbReference type="PROSITE" id="PS51635">
    <property type="entry name" value="PNPLA"/>
    <property type="match status" value="1"/>
</dbReference>
<proteinExistence type="predicted"/>
<dbReference type="OrthoDB" id="626167at2759"/>
<organism evidence="6 7">
    <name type="scientific">Westerdykella ornata</name>
    <dbReference type="NCBI Taxonomy" id="318751"/>
    <lineage>
        <taxon>Eukaryota</taxon>
        <taxon>Fungi</taxon>
        <taxon>Dikarya</taxon>
        <taxon>Ascomycota</taxon>
        <taxon>Pezizomycotina</taxon>
        <taxon>Dothideomycetes</taxon>
        <taxon>Pleosporomycetidae</taxon>
        <taxon>Pleosporales</taxon>
        <taxon>Sporormiaceae</taxon>
        <taxon>Westerdykella</taxon>
    </lineage>
</organism>
<evidence type="ECO:0000313" key="6">
    <source>
        <dbReference type="EMBL" id="KAF2281459.1"/>
    </source>
</evidence>
<dbReference type="Gene3D" id="3.40.1090.10">
    <property type="entry name" value="Cytosolic phospholipase A2 catalytic domain"/>
    <property type="match status" value="1"/>
</dbReference>